<accession>A0A1I4T4H5</accession>
<protein>
    <submittedName>
        <fullName evidence="4">Uncharacterized protein</fullName>
    </submittedName>
</protein>
<organism evidence="4 5">
    <name type="scientific">Saccharopolyspora antimicrobica</name>
    <dbReference type="NCBI Taxonomy" id="455193"/>
    <lineage>
        <taxon>Bacteria</taxon>
        <taxon>Bacillati</taxon>
        <taxon>Actinomycetota</taxon>
        <taxon>Actinomycetes</taxon>
        <taxon>Pseudonocardiales</taxon>
        <taxon>Pseudonocardiaceae</taxon>
        <taxon>Saccharopolyspora</taxon>
    </lineage>
</organism>
<keyword evidence="6" id="KW-1185">Reference proteome</keyword>
<reference evidence="4 5" key="1">
    <citation type="submission" date="2016-10" db="EMBL/GenBank/DDBJ databases">
        <authorList>
            <person name="de Groot N.N."/>
        </authorList>
    </citation>
    <scope>NUCLEOTIDE SEQUENCE [LARGE SCALE GENOMIC DNA]</scope>
    <source>
        <strain evidence="4 5">CPCC 201259</strain>
    </source>
</reference>
<sequence length="113" mass="12725">MHKSNEVKVDSFRSEPRRTPFQIALWGVAVLSLGAYFASTWFQNSALSLLFNTTLWLSLFATKTLRYRQLTDDERESEPSQVASSAGPEEQQLVRRSNALSRGVQVACQAAWS</sequence>
<reference evidence="3 6" key="2">
    <citation type="submission" date="2018-10" db="EMBL/GenBank/DDBJ databases">
        <title>Sequencing the genomes of 1000 actinobacteria strains.</title>
        <authorList>
            <person name="Klenk H.-P."/>
        </authorList>
    </citation>
    <scope>NUCLEOTIDE SEQUENCE [LARGE SCALE GENOMIC DNA]</scope>
    <source>
        <strain evidence="3 6">DSM 45119</strain>
    </source>
</reference>
<dbReference type="EMBL" id="FOUP01000001">
    <property type="protein sequence ID" value="SFM71450.1"/>
    <property type="molecule type" value="Genomic_DNA"/>
</dbReference>
<evidence type="ECO:0000313" key="5">
    <source>
        <dbReference type="Proteomes" id="UP000199398"/>
    </source>
</evidence>
<dbReference type="Proteomes" id="UP000270697">
    <property type="component" value="Unassembled WGS sequence"/>
</dbReference>
<dbReference type="EMBL" id="RBXX01000002">
    <property type="protein sequence ID" value="RKT85877.1"/>
    <property type="molecule type" value="Genomic_DNA"/>
</dbReference>
<evidence type="ECO:0000256" key="2">
    <source>
        <dbReference type="SAM" id="Phobius"/>
    </source>
</evidence>
<evidence type="ECO:0000313" key="6">
    <source>
        <dbReference type="Proteomes" id="UP000270697"/>
    </source>
</evidence>
<dbReference type="Proteomes" id="UP000199398">
    <property type="component" value="Unassembled WGS sequence"/>
</dbReference>
<name>A0A1I4T4H5_9PSEU</name>
<proteinExistence type="predicted"/>
<evidence type="ECO:0000313" key="3">
    <source>
        <dbReference type="EMBL" id="RKT85877.1"/>
    </source>
</evidence>
<evidence type="ECO:0000256" key="1">
    <source>
        <dbReference type="SAM" id="MobiDB-lite"/>
    </source>
</evidence>
<feature type="region of interest" description="Disordered" evidence="1">
    <location>
        <begin position="71"/>
        <end position="94"/>
    </location>
</feature>
<dbReference type="STRING" id="455193.SAMN05421805_1011271"/>
<dbReference type="RefSeq" id="WP_093146647.1">
    <property type="nucleotide sequence ID" value="NZ_FOUP01000001.1"/>
</dbReference>
<keyword evidence="2" id="KW-1133">Transmembrane helix</keyword>
<keyword evidence="2" id="KW-0472">Membrane</keyword>
<gene>
    <name evidence="3" type="ORF">ATL45_4233</name>
    <name evidence="4" type="ORF">SAMN05421805_1011271</name>
</gene>
<evidence type="ECO:0000313" key="4">
    <source>
        <dbReference type="EMBL" id="SFM71450.1"/>
    </source>
</evidence>
<keyword evidence="2" id="KW-0812">Transmembrane</keyword>
<feature type="transmembrane region" description="Helical" evidence="2">
    <location>
        <begin position="21"/>
        <end position="39"/>
    </location>
</feature>
<dbReference type="AlphaFoldDB" id="A0A1I4T4H5"/>